<feature type="transmembrane region" description="Helical" evidence="2">
    <location>
        <begin position="337"/>
        <end position="355"/>
    </location>
</feature>
<dbReference type="EMBL" id="NBWC01000017">
    <property type="protein sequence ID" value="ORL63704.1"/>
    <property type="molecule type" value="Genomic_DNA"/>
</dbReference>
<evidence type="ECO:0000256" key="2">
    <source>
        <dbReference type="SAM" id="Phobius"/>
    </source>
</evidence>
<accession>A0A1X0ZGM6</accession>
<keyword evidence="1" id="KW-0175">Coiled coil</keyword>
<keyword evidence="2" id="KW-0472">Membrane</keyword>
<keyword evidence="4" id="KW-0614">Plasmid</keyword>
<sequence>MASQQYRDTGLSALAAKLDKSTLPVSERACLVTLPDGTSRLGATQVTQSIHHGGEYAGALFCRVAFRFAGEEAEYANAYSSTEDVVWMIVDHKKGLIQFGPDEGVFIRHRGLGIGSYILGQLLRMLHSGSIQGSCRITTSKLPLHGALSWLPPAEVVQNEQRLESVLRSAGFYYSSAAGERVIGARKASDLRSYWNGEKIRFLNPAQLFDTAAAAVSACAQTKLENEAQAQTIEDLGRDLSFARDEVSKVTSAFELALSTHASFEEAGQLREEQLNAEIKCLNDAKVELERELEAARLAFPNDQLSNPTPPPQPARVGSVPKSRLVLELGQSARTAVWAYLAAFCVLGICALAVLGTR</sequence>
<evidence type="ECO:0000313" key="4">
    <source>
        <dbReference type="EMBL" id="QOD01148.1"/>
    </source>
</evidence>
<dbReference type="AlphaFoldDB" id="A0A1X0ZGM6"/>
<evidence type="ECO:0000313" key="6">
    <source>
        <dbReference type="Proteomes" id="UP000516786"/>
    </source>
</evidence>
<dbReference type="EMBL" id="CP061724">
    <property type="protein sequence ID" value="QOD01148.1"/>
    <property type="molecule type" value="Genomic_DNA"/>
</dbReference>
<dbReference type="OrthoDB" id="7000551at2"/>
<dbReference type="RefSeq" id="WP_084851916.1">
    <property type="nucleotide sequence ID" value="NZ_CP061724.1"/>
</dbReference>
<name>A0A1X0ZGM6_PSEPU</name>
<dbReference type="Proteomes" id="UP000516786">
    <property type="component" value="Plasmid pZXPA-20-602k"/>
</dbReference>
<evidence type="ECO:0000256" key="1">
    <source>
        <dbReference type="SAM" id="Coils"/>
    </source>
</evidence>
<evidence type="ECO:0000313" key="3">
    <source>
        <dbReference type="EMBL" id="ORL63704.1"/>
    </source>
</evidence>
<keyword evidence="2" id="KW-1133">Transmembrane helix</keyword>
<geneLocation type="plasmid" evidence="4 6">
    <name>pZXPA-20-602k</name>
</geneLocation>
<dbReference type="Proteomes" id="UP000193675">
    <property type="component" value="Unassembled WGS sequence"/>
</dbReference>
<reference evidence="3 5" key="1">
    <citation type="submission" date="2017-04" db="EMBL/GenBank/DDBJ databases">
        <title>Presence of VIM-2 positive Pseudomonas species in chickens and their surrounding environment.</title>
        <authorList>
            <person name="Zhang R."/>
        </authorList>
    </citation>
    <scope>NUCLEOTIDE SEQUENCE [LARGE SCALE GENOMIC DNA]</scope>
    <source>
        <strain evidence="3 5">DZ-C18</strain>
    </source>
</reference>
<gene>
    <name evidence="3" type="ORF">B7H17_14240</name>
    <name evidence="4" type="ORF">ID616_31590</name>
</gene>
<proteinExistence type="predicted"/>
<reference evidence="4 6" key="2">
    <citation type="submission" date="2020-09" db="EMBL/GenBank/DDBJ databases">
        <title>Co-existence of a novel multidrug-resistance efflux pump with carbapenem resistance gene blaVIM-2 in one megaplasmid in Pseudomonas putida.</title>
        <authorList>
            <person name="Peng K."/>
            <person name="Li R."/>
        </authorList>
    </citation>
    <scope>NUCLEOTIDE SEQUENCE [LARGE SCALE GENOMIC DNA]</scope>
    <source>
        <strain evidence="4 6">ZXPA-20</strain>
        <plasmid evidence="4 6">pZXPA-20-602k</plasmid>
    </source>
</reference>
<evidence type="ECO:0008006" key="7">
    <source>
        <dbReference type="Google" id="ProtNLM"/>
    </source>
</evidence>
<feature type="coiled-coil region" evidence="1">
    <location>
        <begin position="272"/>
        <end position="299"/>
    </location>
</feature>
<evidence type="ECO:0000313" key="5">
    <source>
        <dbReference type="Proteomes" id="UP000193675"/>
    </source>
</evidence>
<organism evidence="3 5">
    <name type="scientific">Pseudomonas putida</name>
    <name type="common">Arthrobacter siderocapsulatus</name>
    <dbReference type="NCBI Taxonomy" id="303"/>
    <lineage>
        <taxon>Bacteria</taxon>
        <taxon>Pseudomonadati</taxon>
        <taxon>Pseudomonadota</taxon>
        <taxon>Gammaproteobacteria</taxon>
        <taxon>Pseudomonadales</taxon>
        <taxon>Pseudomonadaceae</taxon>
        <taxon>Pseudomonas</taxon>
    </lineage>
</organism>
<protein>
    <recommendedName>
        <fullName evidence="7">Transmembrane protein</fullName>
    </recommendedName>
</protein>
<keyword evidence="2" id="KW-0812">Transmembrane</keyword>